<dbReference type="AlphaFoldDB" id="A0A812KV47"/>
<sequence length="600" mass="65988">MCCVLELVQPGYRPRPCQRKWFPPESSESRESSVPAWRHGKRELWSADLVFPWEDSGLRKPVVLSVRFDNSLGRRAGAPTQRAHHAAFFGQDFKYAYESARAGYVYNPNMQTKSRCRATQHGRWCLGRCSQDAKPDDESCWAFSFRYHLDSAASANKGRPGVPIMLQVVERDGMLGIGQEEELAIAEDLGAEIYHAYLENDEIIMCRHDGRSQLKLAAYQEAGVCIASWAAKHACPALLQTLRCFGADMSWQDHLGRTAAHFISGSDEQAAATLCRLCDLKADLSIEDASRQTVAHALALQGYVKALEMLGALGVDLAKQDAEGLTPLHVAAQNGHASTVRLLCNKVHEIIEDKHGRLAAHIAAERGHCEVLQTLHDCGQSLEVVSKKYGSAPVHAAARTNQVAVFRLLSDLGYNLFVHDGQGRTSTHHAQTAEVLLCLHQLQADLEQRDRRGARPIHTAAGWGRDDVLCTLMQLRCNPSASSTKGDTAAHYAAAWGMHQPWLRFEKQAATFLLKIAGAALQHTGRRSMAKNLHSRSSSNCRQTSPLSTKTANHRTRSPAKMGIFGCSGGFPDMRSNLMHPGFMCKGCRVEELALAGPVG</sequence>
<feature type="repeat" description="ANK" evidence="3">
    <location>
        <begin position="323"/>
        <end position="343"/>
    </location>
</feature>
<dbReference type="InterPro" id="IPR036770">
    <property type="entry name" value="Ankyrin_rpt-contain_sf"/>
</dbReference>
<dbReference type="PROSITE" id="PS50088">
    <property type="entry name" value="ANK_REPEAT"/>
    <property type="match status" value="3"/>
</dbReference>
<accession>A0A812KV47</accession>
<keyword evidence="6" id="KW-1185">Reference proteome</keyword>
<keyword evidence="1" id="KW-0677">Repeat</keyword>
<dbReference type="SMART" id="SM00248">
    <property type="entry name" value="ANK"/>
    <property type="match status" value="5"/>
</dbReference>
<dbReference type="SUPFAM" id="SSF48403">
    <property type="entry name" value="Ankyrin repeat"/>
    <property type="match status" value="1"/>
</dbReference>
<proteinExistence type="predicted"/>
<dbReference type="InterPro" id="IPR002110">
    <property type="entry name" value="Ankyrin_rpt"/>
</dbReference>
<evidence type="ECO:0000313" key="5">
    <source>
        <dbReference type="EMBL" id="CAE7234308.1"/>
    </source>
</evidence>
<dbReference type="InterPro" id="IPR050776">
    <property type="entry name" value="Ank_Repeat/CDKN_Inhibitor"/>
</dbReference>
<dbReference type="PROSITE" id="PS50297">
    <property type="entry name" value="ANK_REP_REGION"/>
    <property type="match status" value="1"/>
</dbReference>
<organism evidence="5 6">
    <name type="scientific">Symbiodinium natans</name>
    <dbReference type="NCBI Taxonomy" id="878477"/>
    <lineage>
        <taxon>Eukaryota</taxon>
        <taxon>Sar</taxon>
        <taxon>Alveolata</taxon>
        <taxon>Dinophyceae</taxon>
        <taxon>Suessiales</taxon>
        <taxon>Symbiodiniaceae</taxon>
        <taxon>Symbiodinium</taxon>
    </lineage>
</organism>
<name>A0A812KV47_9DINO</name>
<feature type="compositionally biased region" description="Polar residues" evidence="4">
    <location>
        <begin position="535"/>
        <end position="551"/>
    </location>
</feature>
<keyword evidence="2 3" id="KW-0040">ANK repeat</keyword>
<dbReference type="EMBL" id="CAJNDS010000791">
    <property type="protein sequence ID" value="CAE7234308.1"/>
    <property type="molecule type" value="Genomic_DNA"/>
</dbReference>
<dbReference type="Proteomes" id="UP000604046">
    <property type="component" value="Unassembled WGS sequence"/>
</dbReference>
<gene>
    <name evidence="5" type="primary">Ankk1</name>
    <name evidence="5" type="ORF">SNAT2548_LOCUS9876</name>
</gene>
<evidence type="ECO:0000256" key="2">
    <source>
        <dbReference type="ARBA" id="ARBA00023043"/>
    </source>
</evidence>
<evidence type="ECO:0000313" key="6">
    <source>
        <dbReference type="Proteomes" id="UP000604046"/>
    </source>
</evidence>
<comment type="caution">
    <text evidence="5">The sequence shown here is derived from an EMBL/GenBank/DDBJ whole genome shotgun (WGS) entry which is preliminary data.</text>
</comment>
<feature type="region of interest" description="Disordered" evidence="4">
    <location>
        <begin position="531"/>
        <end position="555"/>
    </location>
</feature>
<dbReference type="PANTHER" id="PTHR24201">
    <property type="entry name" value="ANK_REP_REGION DOMAIN-CONTAINING PROTEIN"/>
    <property type="match status" value="1"/>
</dbReference>
<evidence type="ECO:0000256" key="1">
    <source>
        <dbReference type="ARBA" id="ARBA00022737"/>
    </source>
</evidence>
<dbReference type="OrthoDB" id="674805at2759"/>
<dbReference type="Gene3D" id="1.25.40.20">
    <property type="entry name" value="Ankyrin repeat-containing domain"/>
    <property type="match status" value="3"/>
</dbReference>
<evidence type="ECO:0000256" key="4">
    <source>
        <dbReference type="SAM" id="MobiDB-lite"/>
    </source>
</evidence>
<reference evidence="5" key="1">
    <citation type="submission" date="2021-02" db="EMBL/GenBank/DDBJ databases">
        <authorList>
            <person name="Dougan E. K."/>
            <person name="Rhodes N."/>
            <person name="Thang M."/>
            <person name="Chan C."/>
        </authorList>
    </citation>
    <scope>NUCLEOTIDE SEQUENCE</scope>
</reference>
<evidence type="ECO:0000256" key="3">
    <source>
        <dbReference type="PROSITE-ProRule" id="PRU00023"/>
    </source>
</evidence>
<feature type="repeat" description="ANK" evidence="3">
    <location>
        <begin position="355"/>
        <end position="387"/>
    </location>
</feature>
<feature type="repeat" description="ANK" evidence="3">
    <location>
        <begin position="389"/>
        <end position="421"/>
    </location>
</feature>
<protein>
    <submittedName>
        <fullName evidence="5">Ankk1 protein</fullName>
    </submittedName>
</protein>
<dbReference type="Pfam" id="PF12796">
    <property type="entry name" value="Ank_2"/>
    <property type="match status" value="1"/>
</dbReference>